<comment type="caution">
    <text evidence="2">The sequence shown here is derived from an EMBL/GenBank/DDBJ whole genome shotgun (WGS) entry which is preliminary data.</text>
</comment>
<feature type="transmembrane region" description="Helical" evidence="1">
    <location>
        <begin position="81"/>
        <end position="102"/>
    </location>
</feature>
<dbReference type="AlphaFoldDB" id="A0ABD5Z3K1"/>
<dbReference type="EMBL" id="JBHTAR010000011">
    <property type="protein sequence ID" value="MFC7199771.1"/>
    <property type="molecule type" value="Genomic_DNA"/>
</dbReference>
<feature type="transmembrane region" description="Helical" evidence="1">
    <location>
        <begin position="167"/>
        <end position="193"/>
    </location>
</feature>
<dbReference type="RefSeq" id="WP_279529695.1">
    <property type="nucleotide sequence ID" value="NZ_CP122312.1"/>
</dbReference>
<reference evidence="2 3" key="1">
    <citation type="journal article" date="2019" name="Int. J. Syst. Evol. Microbiol.">
        <title>The Global Catalogue of Microorganisms (GCM) 10K type strain sequencing project: providing services to taxonomists for standard genome sequencing and annotation.</title>
        <authorList>
            <consortium name="The Broad Institute Genomics Platform"/>
            <consortium name="The Broad Institute Genome Sequencing Center for Infectious Disease"/>
            <person name="Wu L."/>
            <person name="Ma J."/>
        </authorList>
    </citation>
    <scope>NUCLEOTIDE SEQUENCE [LARGE SCALE GENOMIC DNA]</scope>
    <source>
        <strain evidence="2 3">XZGYJ-43</strain>
    </source>
</reference>
<dbReference type="Proteomes" id="UP001596447">
    <property type="component" value="Unassembled WGS sequence"/>
</dbReference>
<protein>
    <submittedName>
        <fullName evidence="2">DUF368 domain-containing protein</fullName>
    </submittedName>
</protein>
<dbReference type="PANTHER" id="PTHR37308">
    <property type="entry name" value="INTEGRAL MEMBRANE PROTEIN"/>
    <property type="match status" value="1"/>
</dbReference>
<dbReference type="Pfam" id="PF04018">
    <property type="entry name" value="VCA0040-like"/>
    <property type="match status" value="1"/>
</dbReference>
<keyword evidence="1" id="KW-0812">Transmembrane</keyword>
<name>A0ABD5Z3K1_9EURY</name>
<feature type="transmembrane region" description="Helical" evidence="1">
    <location>
        <begin position="140"/>
        <end position="161"/>
    </location>
</feature>
<feature type="transmembrane region" description="Helical" evidence="1">
    <location>
        <begin position="282"/>
        <end position="302"/>
    </location>
</feature>
<evidence type="ECO:0000313" key="3">
    <source>
        <dbReference type="Proteomes" id="UP001596447"/>
    </source>
</evidence>
<gene>
    <name evidence="2" type="ORF">ACFQJ9_10190</name>
</gene>
<dbReference type="PANTHER" id="PTHR37308:SF1">
    <property type="entry name" value="POLYPRENYL-PHOSPHATE TRANSPORTER"/>
    <property type="match status" value="1"/>
</dbReference>
<keyword evidence="1" id="KW-1133">Transmembrane helix</keyword>
<dbReference type="InterPro" id="IPR007163">
    <property type="entry name" value="VCA0040-like"/>
</dbReference>
<proteinExistence type="predicted"/>
<sequence length="311" mass="32469">MAARDWLTVYLKGGCMGAADAVPGVSGGTIALITGIYDRLVAAIAGLDPREALALLPLLALAVHDGEKRREAIEAFDRMDLPFLIVLVLGVLTAAITVANIIEFTLHTYPGPTYAFFFGLIAASAWVLRDEMRLDDARYAAVALLGFAVAFVVSGASRRALPEGPLVLFLVGAVAICAMILPGVSGSLILLVVGKYSDITGAVETLTDAAIAVNIDAAVEPFTTLAIFGLGALVGILSFARAVSWALEHYHEATLTFLVALMVGALRVPIDEVRASTPTWDLLTVAVLGGLAVVGAGLVVWLDHATGGIEY</sequence>
<feature type="transmembrane region" description="Helical" evidence="1">
    <location>
        <begin position="253"/>
        <end position="270"/>
    </location>
</feature>
<evidence type="ECO:0000256" key="1">
    <source>
        <dbReference type="SAM" id="Phobius"/>
    </source>
</evidence>
<keyword evidence="1" id="KW-0472">Membrane</keyword>
<accession>A0ABD5Z3K1</accession>
<feature type="transmembrane region" description="Helical" evidence="1">
    <location>
        <begin position="108"/>
        <end position="128"/>
    </location>
</feature>
<evidence type="ECO:0000313" key="2">
    <source>
        <dbReference type="EMBL" id="MFC7199771.1"/>
    </source>
</evidence>
<keyword evidence="3" id="KW-1185">Reference proteome</keyword>
<feature type="transmembrane region" description="Helical" evidence="1">
    <location>
        <begin position="225"/>
        <end position="247"/>
    </location>
</feature>
<organism evidence="2 3">
    <name type="scientific">Halospeciosus flavus</name>
    <dbReference type="NCBI Taxonomy" id="3032283"/>
    <lineage>
        <taxon>Archaea</taxon>
        <taxon>Methanobacteriati</taxon>
        <taxon>Methanobacteriota</taxon>
        <taxon>Stenosarchaea group</taxon>
        <taxon>Halobacteria</taxon>
        <taxon>Halobacteriales</taxon>
        <taxon>Halobacteriaceae</taxon>
        <taxon>Halospeciosus</taxon>
    </lineage>
</organism>